<dbReference type="InterPro" id="IPR013783">
    <property type="entry name" value="Ig-like_fold"/>
</dbReference>
<dbReference type="Pfam" id="PF16990">
    <property type="entry name" value="CBM_35"/>
    <property type="match status" value="1"/>
</dbReference>
<dbReference type="Proteomes" id="UP000216446">
    <property type="component" value="Unassembled WGS sequence"/>
</dbReference>
<dbReference type="Pfam" id="PF18962">
    <property type="entry name" value="Por_Secre_tail"/>
    <property type="match status" value="1"/>
</dbReference>
<gene>
    <name evidence="4" type="ORF">BSZ36_18015</name>
</gene>
<dbReference type="Pfam" id="PF03629">
    <property type="entry name" value="SASA"/>
    <property type="match status" value="1"/>
</dbReference>
<dbReference type="EMBL" id="MQWB01000011">
    <property type="protein sequence ID" value="OZC01337.1"/>
    <property type="molecule type" value="Genomic_DNA"/>
</dbReference>
<dbReference type="GO" id="GO:0001681">
    <property type="term" value="F:sialate O-acetylesterase activity"/>
    <property type="evidence" value="ECO:0007669"/>
    <property type="project" value="InterPro"/>
</dbReference>
<evidence type="ECO:0000256" key="2">
    <source>
        <dbReference type="SAM" id="MobiDB-lite"/>
    </source>
</evidence>
<dbReference type="InterPro" id="IPR039329">
    <property type="entry name" value="SIAE"/>
</dbReference>
<accession>A0A259TUN4</accession>
<dbReference type="PANTHER" id="PTHR22901">
    <property type="entry name" value="SIALATE O-ACETYLESTERASE"/>
    <property type="match status" value="1"/>
</dbReference>
<name>A0A259TUN4_9BACT</name>
<dbReference type="PANTHER" id="PTHR22901:SF0">
    <property type="entry name" value="SIALATE O-ACETYLESTERASE"/>
    <property type="match status" value="1"/>
</dbReference>
<keyword evidence="1" id="KW-0378">Hydrolase</keyword>
<evidence type="ECO:0000313" key="4">
    <source>
        <dbReference type="EMBL" id="OZC01337.1"/>
    </source>
</evidence>
<dbReference type="GO" id="GO:0030246">
    <property type="term" value="F:carbohydrate binding"/>
    <property type="evidence" value="ECO:0007669"/>
    <property type="project" value="InterPro"/>
</dbReference>
<dbReference type="InterPro" id="IPR000421">
    <property type="entry name" value="FA58C"/>
</dbReference>
<evidence type="ECO:0000259" key="3">
    <source>
        <dbReference type="PROSITE" id="PS50022"/>
    </source>
</evidence>
<dbReference type="InterPro" id="IPR008979">
    <property type="entry name" value="Galactose-bd-like_sf"/>
</dbReference>
<dbReference type="GO" id="GO:0005975">
    <property type="term" value="P:carbohydrate metabolic process"/>
    <property type="evidence" value="ECO:0007669"/>
    <property type="project" value="TreeGrafter"/>
</dbReference>
<dbReference type="InterPro" id="IPR005181">
    <property type="entry name" value="SASA"/>
</dbReference>
<dbReference type="InterPro" id="IPR005084">
    <property type="entry name" value="CBM6"/>
</dbReference>
<dbReference type="NCBIfam" id="TIGR04183">
    <property type="entry name" value="Por_Secre_tail"/>
    <property type="match status" value="1"/>
</dbReference>
<protein>
    <recommendedName>
        <fullName evidence="3">F5/8 type C domain-containing protein</fullName>
    </recommendedName>
</protein>
<evidence type="ECO:0000313" key="5">
    <source>
        <dbReference type="Proteomes" id="UP000216446"/>
    </source>
</evidence>
<dbReference type="Gene3D" id="3.40.50.1110">
    <property type="entry name" value="SGNH hydrolase"/>
    <property type="match status" value="1"/>
</dbReference>
<dbReference type="PROSITE" id="PS50022">
    <property type="entry name" value="FA58C_3"/>
    <property type="match status" value="1"/>
</dbReference>
<feature type="domain" description="F5/8 type C" evidence="3">
    <location>
        <begin position="560"/>
        <end position="724"/>
    </location>
</feature>
<dbReference type="InterPro" id="IPR026444">
    <property type="entry name" value="Secre_tail"/>
</dbReference>
<dbReference type="InParanoid" id="A0A259TUN4"/>
<dbReference type="SUPFAM" id="SSF52266">
    <property type="entry name" value="SGNH hydrolase"/>
    <property type="match status" value="1"/>
</dbReference>
<dbReference type="SUPFAM" id="SSF49785">
    <property type="entry name" value="Galactose-binding domain-like"/>
    <property type="match status" value="2"/>
</dbReference>
<comment type="caution">
    <text evidence="4">The sequence shown here is derived from an EMBL/GenBank/DDBJ whole genome shotgun (WGS) entry which is preliminary data.</text>
</comment>
<dbReference type="Pfam" id="PF00754">
    <property type="entry name" value="F5_F8_type_C"/>
    <property type="match status" value="1"/>
</dbReference>
<dbReference type="OrthoDB" id="9816001at2"/>
<keyword evidence="5" id="KW-1185">Reference proteome</keyword>
<dbReference type="Gene3D" id="2.60.120.260">
    <property type="entry name" value="Galactose-binding domain-like"/>
    <property type="match status" value="2"/>
</dbReference>
<dbReference type="InterPro" id="IPR036514">
    <property type="entry name" value="SGNH_hydro_sf"/>
</dbReference>
<dbReference type="Gene3D" id="2.60.40.10">
    <property type="entry name" value="Immunoglobulins"/>
    <property type="match status" value="2"/>
</dbReference>
<feature type="region of interest" description="Disordered" evidence="2">
    <location>
        <begin position="827"/>
        <end position="847"/>
    </location>
</feature>
<dbReference type="AlphaFoldDB" id="A0A259TUN4"/>
<sequence length="1045" mass="109268">MKSASTSMTTFSWRLLGALLLLVVAPAASAPLQLFPYFASGAVLQREAPIPVWGQAGAGAEVTVTLAGTSATVTADAAGRWRAALPARAAGGPFAMTIASGAQTRTLTDLYVGDVWVASGQSNMEWRLDQADGGIAEANAANDPQLRQFKVPKGLANEPSNTLPAGAAWASATTPAATRAFSAVAYYAARGLRAELGIPIGILNTSYGGSRIETWMSEDMLGYDEGDVTLGNGEPERQPTVAWNKMVHPLLGLPFKGVLWYQGESNADNLDDALAYGDLFQTMITGWRADFGQGDLPFVWVQLPNFGALQTVAEGTPPTYNAWPELRAGQSRALALPNTGEVISIDTGNPDASGSVDIHPTNKEPVGERMALVLREVAYGEDIVASGPRYASNQLLDDGSVAVSYTGLGSGLANADGTLNGFTISGANGTFVWANAEIDGDRVIVSSPSVSTPAMVRYAWQYNPGNLGVPGAADLTNAEGLPAAPFEAAVNPGFSIAQFSAARTTIEAGQNTVLSWRVFDAATVTLDGAPVALEGSQSVSPEATTTYTLTAVSASGETLTASVTLEVIDPSLINRARSQPATASTVEACCGDPREAAFAVDDDLTTRWASAWSDGVGDNPEDPNYDGTPDDEWLAVDLGGPIDIDRVILTWEASFGTVYELQTSFDGYNWTTVYREDAGDGEVDDITFSAPVTGSHLRMQGIDRTTIAGQQFGYSLFDIAVYGEVSAIVPPTAAASPRTGNVVTAGEATTLVADVSGSVQTATFYVDGVELATDDAAPFIASWTPEASGVAEVTVEVVDASGITVRSAPAVVFVDDGSLVRFEAEDATVEGGSDGNGHTPLTSSSAASGGEYLDLREQWAITLPPVTVDEAGTYLLSIGYQMTYESPKTQNLIVNGVTTPIVFTAPDNSTWMQRGLEVQLNAGENAISLVGSWNYMSVDFLAVGAATPPTSGENAPSTGSLMLDAPRPNPARGATTIHYSIPEADHVRLDLLDVQGRRVAVLVDANQPSGEHSLPVSTSSLAVGVYVLHLTAGRAAQSRRMTVVR</sequence>
<evidence type="ECO:0000256" key="1">
    <source>
        <dbReference type="ARBA" id="ARBA00022801"/>
    </source>
</evidence>
<dbReference type="Pfam" id="PF17957">
    <property type="entry name" value="Big_7"/>
    <property type="match status" value="1"/>
</dbReference>
<reference evidence="4 5" key="1">
    <citation type="submission" date="2016-11" db="EMBL/GenBank/DDBJ databases">
        <title>Study of marine rhodopsin-containing bacteria.</title>
        <authorList>
            <person name="Yoshizawa S."/>
            <person name="Kumagai Y."/>
            <person name="Kogure K."/>
        </authorList>
    </citation>
    <scope>NUCLEOTIDE SEQUENCE [LARGE SCALE GENOMIC DNA]</scope>
    <source>
        <strain evidence="4 5">SG-29</strain>
    </source>
</reference>
<organism evidence="4 5">
    <name type="scientific">Rubricoccus marinus</name>
    <dbReference type="NCBI Taxonomy" id="716817"/>
    <lineage>
        <taxon>Bacteria</taxon>
        <taxon>Pseudomonadati</taxon>
        <taxon>Rhodothermota</taxon>
        <taxon>Rhodothermia</taxon>
        <taxon>Rhodothermales</taxon>
        <taxon>Rubricoccaceae</taxon>
        <taxon>Rubricoccus</taxon>
    </lineage>
</organism>
<proteinExistence type="predicted"/>